<dbReference type="GO" id="GO:1901678">
    <property type="term" value="P:iron coordination entity transport"/>
    <property type="evidence" value="ECO:0007669"/>
    <property type="project" value="UniProtKB-ARBA"/>
</dbReference>
<dbReference type="RefSeq" id="WP_245857802.1">
    <property type="nucleotide sequence ID" value="NZ_PGEZ01000001.1"/>
</dbReference>
<comment type="subcellular location">
    <subcellularLocation>
        <location evidence="1">Cell envelope</location>
    </subcellularLocation>
</comment>
<dbReference type="PROSITE" id="PS50983">
    <property type="entry name" value="FE_B12_PBP"/>
    <property type="match status" value="1"/>
</dbReference>
<dbReference type="AlphaFoldDB" id="A0A2M9BK34"/>
<keyword evidence="7" id="KW-1185">Reference proteome</keyword>
<dbReference type="Proteomes" id="UP000230842">
    <property type="component" value="Unassembled WGS sequence"/>
</dbReference>
<evidence type="ECO:0000256" key="4">
    <source>
        <dbReference type="ARBA" id="ARBA00022729"/>
    </source>
</evidence>
<protein>
    <submittedName>
        <fullName evidence="6">Iron complex transport system substrate-binding protein</fullName>
    </submittedName>
</protein>
<organism evidence="6 7">
    <name type="scientific">Mumia flava</name>
    <dbReference type="NCBI Taxonomy" id="1348852"/>
    <lineage>
        <taxon>Bacteria</taxon>
        <taxon>Bacillati</taxon>
        <taxon>Actinomycetota</taxon>
        <taxon>Actinomycetes</taxon>
        <taxon>Propionibacteriales</taxon>
        <taxon>Nocardioidaceae</taxon>
        <taxon>Mumia</taxon>
    </lineage>
</organism>
<dbReference type="SUPFAM" id="SSF53807">
    <property type="entry name" value="Helical backbone' metal receptor"/>
    <property type="match status" value="1"/>
</dbReference>
<dbReference type="InterPro" id="IPR051313">
    <property type="entry name" value="Bact_iron-sidero_bind"/>
</dbReference>
<evidence type="ECO:0000259" key="5">
    <source>
        <dbReference type="PROSITE" id="PS50983"/>
    </source>
</evidence>
<dbReference type="InterPro" id="IPR002491">
    <property type="entry name" value="ABC_transptr_periplasmic_BD"/>
</dbReference>
<dbReference type="EMBL" id="PGEZ01000001">
    <property type="protein sequence ID" value="PJJ58314.1"/>
    <property type="molecule type" value="Genomic_DNA"/>
</dbReference>
<proteinExistence type="inferred from homology"/>
<dbReference type="CDD" id="cd01146">
    <property type="entry name" value="FhuD"/>
    <property type="match status" value="1"/>
</dbReference>
<dbReference type="Gene3D" id="3.40.50.1980">
    <property type="entry name" value="Nitrogenase molybdenum iron protein domain"/>
    <property type="match status" value="2"/>
</dbReference>
<dbReference type="PANTHER" id="PTHR30532:SF25">
    <property type="entry name" value="IRON(III) DICITRATE-BINDING PERIPLASMIC PROTEIN"/>
    <property type="match status" value="1"/>
</dbReference>
<comment type="caution">
    <text evidence="6">The sequence shown here is derived from an EMBL/GenBank/DDBJ whole genome shotgun (WGS) entry which is preliminary data.</text>
</comment>
<evidence type="ECO:0000256" key="1">
    <source>
        <dbReference type="ARBA" id="ARBA00004196"/>
    </source>
</evidence>
<sequence>MLVRRAVMWIAPLVIGLAAVAGCGGGSSDAVSGPTRVVVDAEGTEVAVPEAPERVVTLSEPTLDGALALGVVPVGTVSGRGQAAVPSYLADRAADVPVIGSIGQPNFEAIGATAPDLILVDGTGINNNAAAIEALRHIAPTVVTGFAGGDWRSNFALVAEALGRTEGGDEVVEEYETLVDRVSGELDAFADDTFSIVRWQGGAPALILTELPPGRALTDLGLARPAGQDRRGRGHSEPVSLENLAEIDADYMFFGTLGGSSVNNPQAGGGTDVAASQAALADALEAPGFTRLTAYESGHVIPVDGSAWTSTGGPLLMTRIVTDVEEALVG</sequence>
<dbReference type="PANTHER" id="PTHR30532">
    <property type="entry name" value="IRON III DICITRATE-BINDING PERIPLASMIC PROTEIN"/>
    <property type="match status" value="1"/>
</dbReference>
<evidence type="ECO:0000256" key="2">
    <source>
        <dbReference type="ARBA" id="ARBA00008814"/>
    </source>
</evidence>
<reference evidence="6 7" key="1">
    <citation type="submission" date="2017-11" db="EMBL/GenBank/DDBJ databases">
        <title>Genomic Encyclopedia of Archaeal and Bacterial Type Strains, Phase II (KMG-II): From Individual Species to Whole Genera.</title>
        <authorList>
            <person name="Goeker M."/>
        </authorList>
    </citation>
    <scope>NUCLEOTIDE SEQUENCE [LARGE SCALE GENOMIC DNA]</scope>
    <source>
        <strain evidence="6 7">DSM 27763</strain>
    </source>
</reference>
<evidence type="ECO:0000313" key="6">
    <source>
        <dbReference type="EMBL" id="PJJ58314.1"/>
    </source>
</evidence>
<gene>
    <name evidence="6" type="ORF">CLV56_2565</name>
</gene>
<feature type="domain" description="Fe/B12 periplasmic-binding" evidence="5">
    <location>
        <begin position="54"/>
        <end position="330"/>
    </location>
</feature>
<name>A0A2M9BK34_9ACTN</name>
<dbReference type="Pfam" id="PF01497">
    <property type="entry name" value="Peripla_BP_2"/>
    <property type="match status" value="1"/>
</dbReference>
<keyword evidence="3" id="KW-0813">Transport</keyword>
<evidence type="ECO:0000256" key="3">
    <source>
        <dbReference type="ARBA" id="ARBA00022448"/>
    </source>
</evidence>
<evidence type="ECO:0000313" key="7">
    <source>
        <dbReference type="Proteomes" id="UP000230842"/>
    </source>
</evidence>
<comment type="similarity">
    <text evidence="2">Belongs to the bacterial solute-binding protein 8 family.</text>
</comment>
<keyword evidence="4" id="KW-0732">Signal</keyword>
<accession>A0A2M9BK34</accession>
<dbReference type="PROSITE" id="PS51257">
    <property type="entry name" value="PROKAR_LIPOPROTEIN"/>
    <property type="match status" value="1"/>
</dbReference>
<dbReference type="GO" id="GO:0030288">
    <property type="term" value="C:outer membrane-bounded periplasmic space"/>
    <property type="evidence" value="ECO:0007669"/>
    <property type="project" value="TreeGrafter"/>
</dbReference>